<evidence type="ECO:0000256" key="3">
    <source>
        <dbReference type="ARBA" id="ARBA00023027"/>
    </source>
</evidence>
<name>A0AAV9DPM7_ACOCL</name>
<protein>
    <submittedName>
        <fullName evidence="4">Aldehyde dehydrogenase family 7 member B4</fullName>
    </submittedName>
</protein>
<dbReference type="SUPFAM" id="SSF53720">
    <property type="entry name" value="ALDH-like"/>
    <property type="match status" value="1"/>
</dbReference>
<keyword evidence="5" id="KW-1185">Reference proteome</keyword>
<dbReference type="AlphaFoldDB" id="A0AAV9DPM7"/>
<sequence length="124" mass="13035">MGLAAEYQFLSELGLGPRNPGCFVNGAWTGNGPVVASLNPANNSISLSCSNVIAEVIEASVQDYENGMQGGKILFGGGLVESEGNFVQPTIVEISPNVPVVKEELFELAELPSNAVRVVVENKE</sequence>
<accession>A0AAV9DPM7</accession>
<dbReference type="PANTHER" id="PTHR43521">
    <property type="entry name" value="ALPHA-AMINOADIPIC SEMIALDEHYDE DEHYDROGENASE"/>
    <property type="match status" value="1"/>
</dbReference>
<dbReference type="InterPro" id="IPR016161">
    <property type="entry name" value="Ald_DH/histidinol_DH"/>
</dbReference>
<gene>
    <name evidence="4" type="primary">ALDH7B4</name>
    <name evidence="4" type="ORF">QJS10_CPB12g01801</name>
</gene>
<reference evidence="4" key="1">
    <citation type="journal article" date="2023" name="Nat. Commun.">
        <title>Diploid and tetraploid genomes of Acorus and the evolution of monocots.</title>
        <authorList>
            <person name="Ma L."/>
            <person name="Liu K.W."/>
            <person name="Li Z."/>
            <person name="Hsiao Y.Y."/>
            <person name="Qi Y."/>
            <person name="Fu T."/>
            <person name="Tang G.D."/>
            <person name="Zhang D."/>
            <person name="Sun W.H."/>
            <person name="Liu D.K."/>
            <person name="Li Y."/>
            <person name="Chen G.Z."/>
            <person name="Liu X.D."/>
            <person name="Liao X.Y."/>
            <person name="Jiang Y.T."/>
            <person name="Yu X."/>
            <person name="Hao Y."/>
            <person name="Huang J."/>
            <person name="Zhao X.W."/>
            <person name="Ke S."/>
            <person name="Chen Y.Y."/>
            <person name="Wu W.L."/>
            <person name="Hsu J.L."/>
            <person name="Lin Y.F."/>
            <person name="Huang M.D."/>
            <person name="Li C.Y."/>
            <person name="Huang L."/>
            <person name="Wang Z.W."/>
            <person name="Zhao X."/>
            <person name="Zhong W.Y."/>
            <person name="Peng D.H."/>
            <person name="Ahmad S."/>
            <person name="Lan S."/>
            <person name="Zhang J.S."/>
            <person name="Tsai W.C."/>
            <person name="Van de Peer Y."/>
            <person name="Liu Z.J."/>
        </authorList>
    </citation>
    <scope>NUCLEOTIDE SEQUENCE</scope>
    <source>
        <strain evidence="4">CP</strain>
    </source>
</reference>
<dbReference type="PANTHER" id="PTHR43521:SF1">
    <property type="entry name" value="ALPHA-AMINOADIPIC SEMIALDEHYDE DEHYDROGENASE"/>
    <property type="match status" value="1"/>
</dbReference>
<evidence type="ECO:0000313" key="5">
    <source>
        <dbReference type="Proteomes" id="UP001180020"/>
    </source>
</evidence>
<dbReference type="Proteomes" id="UP001180020">
    <property type="component" value="Unassembled WGS sequence"/>
</dbReference>
<dbReference type="InterPro" id="IPR016163">
    <property type="entry name" value="Ald_DH_C"/>
</dbReference>
<organism evidence="4 5">
    <name type="scientific">Acorus calamus</name>
    <name type="common">Sweet flag</name>
    <dbReference type="NCBI Taxonomy" id="4465"/>
    <lineage>
        <taxon>Eukaryota</taxon>
        <taxon>Viridiplantae</taxon>
        <taxon>Streptophyta</taxon>
        <taxon>Embryophyta</taxon>
        <taxon>Tracheophyta</taxon>
        <taxon>Spermatophyta</taxon>
        <taxon>Magnoliopsida</taxon>
        <taxon>Liliopsida</taxon>
        <taxon>Acoraceae</taxon>
        <taxon>Acorus</taxon>
    </lineage>
</organism>
<proteinExistence type="inferred from homology"/>
<keyword evidence="3" id="KW-0520">NAD</keyword>
<dbReference type="Gene3D" id="3.40.309.10">
    <property type="entry name" value="Aldehyde Dehydrogenase, Chain A, domain 2"/>
    <property type="match status" value="1"/>
</dbReference>
<evidence type="ECO:0000256" key="1">
    <source>
        <dbReference type="ARBA" id="ARBA00009986"/>
    </source>
</evidence>
<dbReference type="EMBL" id="JAUJYO010000012">
    <property type="protein sequence ID" value="KAK1301897.1"/>
    <property type="molecule type" value="Genomic_DNA"/>
</dbReference>
<dbReference type="GO" id="GO:0004029">
    <property type="term" value="F:aldehyde dehydrogenase (NAD+) activity"/>
    <property type="evidence" value="ECO:0007669"/>
    <property type="project" value="InterPro"/>
</dbReference>
<evidence type="ECO:0000313" key="4">
    <source>
        <dbReference type="EMBL" id="KAK1301897.1"/>
    </source>
</evidence>
<evidence type="ECO:0000256" key="2">
    <source>
        <dbReference type="ARBA" id="ARBA00023002"/>
    </source>
</evidence>
<comment type="caution">
    <text evidence="4">The sequence shown here is derived from an EMBL/GenBank/DDBJ whole genome shotgun (WGS) entry which is preliminary data.</text>
</comment>
<keyword evidence="2" id="KW-0560">Oxidoreductase</keyword>
<dbReference type="InterPro" id="IPR044638">
    <property type="entry name" value="ALDH7A1-like"/>
</dbReference>
<reference evidence="4" key="2">
    <citation type="submission" date="2023-06" db="EMBL/GenBank/DDBJ databases">
        <authorList>
            <person name="Ma L."/>
            <person name="Liu K.-W."/>
            <person name="Li Z."/>
            <person name="Hsiao Y.-Y."/>
            <person name="Qi Y."/>
            <person name="Fu T."/>
            <person name="Tang G."/>
            <person name="Zhang D."/>
            <person name="Sun W.-H."/>
            <person name="Liu D.-K."/>
            <person name="Li Y."/>
            <person name="Chen G.-Z."/>
            <person name="Liu X.-D."/>
            <person name="Liao X.-Y."/>
            <person name="Jiang Y.-T."/>
            <person name="Yu X."/>
            <person name="Hao Y."/>
            <person name="Huang J."/>
            <person name="Zhao X.-W."/>
            <person name="Ke S."/>
            <person name="Chen Y.-Y."/>
            <person name="Wu W.-L."/>
            <person name="Hsu J.-L."/>
            <person name="Lin Y.-F."/>
            <person name="Huang M.-D."/>
            <person name="Li C.-Y."/>
            <person name="Huang L."/>
            <person name="Wang Z.-W."/>
            <person name="Zhao X."/>
            <person name="Zhong W.-Y."/>
            <person name="Peng D.-H."/>
            <person name="Ahmad S."/>
            <person name="Lan S."/>
            <person name="Zhang J.-S."/>
            <person name="Tsai W.-C."/>
            <person name="Van De Peer Y."/>
            <person name="Liu Z.-J."/>
        </authorList>
    </citation>
    <scope>NUCLEOTIDE SEQUENCE</scope>
    <source>
        <strain evidence="4">CP</strain>
        <tissue evidence="4">Leaves</tissue>
    </source>
</reference>
<comment type="similarity">
    <text evidence="1">Belongs to the aldehyde dehydrogenase family.</text>
</comment>